<accession>A0A067SCW8</accession>
<evidence type="ECO:0000313" key="4">
    <source>
        <dbReference type="Proteomes" id="UP000027222"/>
    </source>
</evidence>
<evidence type="ECO:0000256" key="1">
    <source>
        <dbReference type="SAM" id="MobiDB-lite"/>
    </source>
</evidence>
<feature type="compositionally biased region" description="Polar residues" evidence="1">
    <location>
        <begin position="327"/>
        <end position="336"/>
    </location>
</feature>
<evidence type="ECO:0000256" key="2">
    <source>
        <dbReference type="SAM" id="Phobius"/>
    </source>
</evidence>
<keyword evidence="2" id="KW-1133">Transmembrane helix</keyword>
<keyword evidence="4" id="KW-1185">Reference proteome</keyword>
<feature type="compositionally biased region" description="Polar residues" evidence="1">
    <location>
        <begin position="438"/>
        <end position="449"/>
    </location>
</feature>
<dbReference type="Proteomes" id="UP000027222">
    <property type="component" value="Unassembled WGS sequence"/>
</dbReference>
<feature type="compositionally biased region" description="Polar residues" evidence="1">
    <location>
        <begin position="200"/>
        <end position="227"/>
    </location>
</feature>
<feature type="compositionally biased region" description="Polar residues" evidence="1">
    <location>
        <begin position="289"/>
        <end position="312"/>
    </location>
</feature>
<feature type="region of interest" description="Disordered" evidence="1">
    <location>
        <begin position="327"/>
        <end position="346"/>
    </location>
</feature>
<feature type="transmembrane region" description="Helical" evidence="2">
    <location>
        <begin position="6"/>
        <end position="24"/>
    </location>
</feature>
<gene>
    <name evidence="3" type="ORF">GALMADRAFT_148578</name>
</gene>
<evidence type="ECO:0000313" key="3">
    <source>
        <dbReference type="EMBL" id="KDR65579.1"/>
    </source>
</evidence>
<feature type="region of interest" description="Disordered" evidence="1">
    <location>
        <begin position="98"/>
        <end position="120"/>
    </location>
</feature>
<proteinExistence type="predicted"/>
<feature type="region of interest" description="Disordered" evidence="1">
    <location>
        <begin position="418"/>
        <end position="534"/>
    </location>
</feature>
<keyword evidence="2" id="KW-0812">Transmembrane</keyword>
<dbReference type="AlphaFoldDB" id="A0A067SCW8"/>
<keyword evidence="2" id="KW-0472">Membrane</keyword>
<sequence>MLLPSVFTTNAFACVVSVFLYWNYRFFYRAGQSLVCGLKRRNLYPSSSSVNKMDKLQAIPSHGDIAPRGTSISDHDDYPTFSDREISLTKIVMDNTHPPPQALLKSVPHPTPKSKPGKRKRLKRLLRVVLEKSLFEEEVKAIAELIGVASTVDDVSASVLALGRLKFPTKMVVQLISDILGLQPNRHLAARSVSHHKPWPTSTNRSTQRMTQVRRSESHSASGSGTEATEGKYTHPSSQDSSLSPATQLQQQATYIIAGSTGLQYDKISGPDISTVEARESGDDGIDQTGMQHPLVSTSPLGDENNQTTNSNRNKDRASQEIGESFELTQASSSQKPLGHASGTEGETVLLPGTQFVGSDLELDSTIPSQRQDDRENVELKIGPISSRGEYEVMENEVTENESFGHALSYVSTVTNQGQVIDSRPDTTAVRSDKSRRSMSTEQESTGGSASYMRQLGVPKGNNESRYPRDFDVGQNSRWVSEENDKSKDPSNLYQKFDTNALQSKLTPVLRDRDADSQSPKNGPALNDRLSPMSYHWDQRPLPGDKKDHIMKWTTSSANFKIDHPEIPGEIGHIHIHHDTSTDYVQVWMMENDSWSDISQKYPYGSTDELLAVRHPIFTDLLLSKRGKFNAPTFIKHLIAKDRKPRNPPEPAELRRSQRGNMKAPRTASL</sequence>
<protein>
    <submittedName>
        <fullName evidence="3">Uncharacterized protein</fullName>
    </submittedName>
</protein>
<name>A0A067SCW8_GALM3</name>
<feature type="compositionally biased region" description="Polar residues" evidence="1">
    <location>
        <begin position="490"/>
        <end position="506"/>
    </location>
</feature>
<dbReference type="HOGENOM" id="CLU_426435_0_0_1"/>
<dbReference type="EMBL" id="KL142440">
    <property type="protein sequence ID" value="KDR65579.1"/>
    <property type="molecule type" value="Genomic_DNA"/>
</dbReference>
<reference evidence="4" key="1">
    <citation type="journal article" date="2014" name="Proc. Natl. Acad. Sci. U.S.A.">
        <title>Extensive sampling of basidiomycete genomes demonstrates inadequacy of the white-rot/brown-rot paradigm for wood decay fungi.</title>
        <authorList>
            <person name="Riley R."/>
            <person name="Salamov A.A."/>
            <person name="Brown D.W."/>
            <person name="Nagy L.G."/>
            <person name="Floudas D."/>
            <person name="Held B.W."/>
            <person name="Levasseur A."/>
            <person name="Lombard V."/>
            <person name="Morin E."/>
            <person name="Otillar R."/>
            <person name="Lindquist E.A."/>
            <person name="Sun H."/>
            <person name="LaButti K.M."/>
            <person name="Schmutz J."/>
            <person name="Jabbour D."/>
            <person name="Luo H."/>
            <person name="Baker S.E."/>
            <person name="Pisabarro A.G."/>
            <person name="Walton J.D."/>
            <person name="Blanchette R.A."/>
            <person name="Henrissat B."/>
            <person name="Martin F."/>
            <person name="Cullen D."/>
            <person name="Hibbett D.S."/>
            <person name="Grigoriev I.V."/>
        </authorList>
    </citation>
    <scope>NUCLEOTIDE SEQUENCE [LARGE SCALE GENOMIC DNA]</scope>
    <source>
        <strain evidence="4">CBS 339.88</strain>
    </source>
</reference>
<feature type="region of interest" description="Disordered" evidence="1">
    <location>
        <begin position="191"/>
        <end position="247"/>
    </location>
</feature>
<feature type="region of interest" description="Disordered" evidence="1">
    <location>
        <begin position="642"/>
        <end position="670"/>
    </location>
</feature>
<feature type="region of interest" description="Disordered" evidence="1">
    <location>
        <begin position="275"/>
        <end position="321"/>
    </location>
</feature>
<feature type="compositionally biased region" description="Basic and acidic residues" evidence="1">
    <location>
        <begin position="480"/>
        <end position="489"/>
    </location>
</feature>
<organism evidence="3 4">
    <name type="scientific">Galerina marginata (strain CBS 339.88)</name>
    <dbReference type="NCBI Taxonomy" id="685588"/>
    <lineage>
        <taxon>Eukaryota</taxon>
        <taxon>Fungi</taxon>
        <taxon>Dikarya</taxon>
        <taxon>Basidiomycota</taxon>
        <taxon>Agaricomycotina</taxon>
        <taxon>Agaricomycetes</taxon>
        <taxon>Agaricomycetidae</taxon>
        <taxon>Agaricales</taxon>
        <taxon>Agaricineae</taxon>
        <taxon>Strophariaceae</taxon>
        <taxon>Galerina</taxon>
    </lineage>
</organism>
<feature type="compositionally biased region" description="Polar residues" evidence="1">
    <location>
        <begin position="235"/>
        <end position="247"/>
    </location>
</feature>
<feature type="compositionally biased region" description="Basic and acidic residues" evidence="1">
    <location>
        <begin position="642"/>
        <end position="656"/>
    </location>
</feature>